<name>A0ABX6WK22_STRMQ</name>
<evidence type="ECO:0000256" key="7">
    <source>
        <dbReference type="SAM" id="MobiDB-lite"/>
    </source>
</evidence>
<evidence type="ECO:0000256" key="5">
    <source>
        <dbReference type="ARBA" id="ARBA00022989"/>
    </source>
</evidence>
<feature type="transmembrane region" description="Helical" evidence="8">
    <location>
        <begin position="234"/>
        <end position="256"/>
    </location>
</feature>
<keyword evidence="4 11" id="KW-0067">ATP-binding</keyword>
<feature type="region of interest" description="Disordered" evidence="7">
    <location>
        <begin position="601"/>
        <end position="654"/>
    </location>
</feature>
<protein>
    <submittedName>
        <fullName evidence="11">ABC transporter ATP-binding protein</fullName>
    </submittedName>
</protein>
<feature type="transmembrane region" description="Helical" evidence="8">
    <location>
        <begin position="262"/>
        <end position="285"/>
    </location>
</feature>
<feature type="transmembrane region" description="Helical" evidence="8">
    <location>
        <begin position="12"/>
        <end position="36"/>
    </location>
</feature>
<dbReference type="SMART" id="SM00382">
    <property type="entry name" value="AAA"/>
    <property type="match status" value="2"/>
</dbReference>
<feature type="compositionally biased region" description="Basic and acidic residues" evidence="7">
    <location>
        <begin position="603"/>
        <end position="628"/>
    </location>
</feature>
<keyword evidence="6 8" id="KW-0472">Membrane</keyword>
<evidence type="ECO:0000259" key="10">
    <source>
        <dbReference type="PROSITE" id="PS50929"/>
    </source>
</evidence>
<feature type="compositionally biased region" description="Basic and acidic residues" evidence="7">
    <location>
        <begin position="641"/>
        <end position="651"/>
    </location>
</feature>
<feature type="transmembrane region" description="Helical" evidence="8">
    <location>
        <begin position="48"/>
        <end position="68"/>
    </location>
</feature>
<comment type="subcellular location">
    <subcellularLocation>
        <location evidence="1">Cell membrane</location>
        <topology evidence="1">Multi-pass membrane protein</topology>
    </subcellularLocation>
</comment>
<dbReference type="PROSITE" id="PS50893">
    <property type="entry name" value="ABC_TRANSPORTER_2"/>
    <property type="match status" value="2"/>
</dbReference>
<evidence type="ECO:0000259" key="9">
    <source>
        <dbReference type="PROSITE" id="PS50893"/>
    </source>
</evidence>
<feature type="domain" description="ABC transporter" evidence="9">
    <location>
        <begin position="328"/>
        <end position="562"/>
    </location>
</feature>
<dbReference type="PROSITE" id="PS00211">
    <property type="entry name" value="ABC_TRANSPORTER_1"/>
    <property type="match status" value="1"/>
</dbReference>
<feature type="transmembrane region" description="Helical" evidence="8">
    <location>
        <begin position="859"/>
        <end position="877"/>
    </location>
</feature>
<dbReference type="Gene3D" id="3.40.50.300">
    <property type="entry name" value="P-loop containing nucleotide triphosphate hydrolases"/>
    <property type="match status" value="2"/>
</dbReference>
<feature type="domain" description="ABC transporter" evidence="9">
    <location>
        <begin position="1036"/>
        <end position="1270"/>
    </location>
</feature>
<dbReference type="InterPro" id="IPR003593">
    <property type="entry name" value="AAA+_ATPase"/>
</dbReference>
<evidence type="ECO:0000256" key="6">
    <source>
        <dbReference type="ARBA" id="ARBA00023136"/>
    </source>
</evidence>
<feature type="domain" description="ABC transmembrane type-1" evidence="10">
    <location>
        <begin position="720"/>
        <end position="1002"/>
    </location>
</feature>
<dbReference type="Pfam" id="PF00664">
    <property type="entry name" value="ABC_membrane"/>
    <property type="match status" value="2"/>
</dbReference>
<evidence type="ECO:0000313" key="12">
    <source>
        <dbReference type="Proteomes" id="UP000663421"/>
    </source>
</evidence>
<dbReference type="GO" id="GO:0005524">
    <property type="term" value="F:ATP binding"/>
    <property type="evidence" value="ECO:0007669"/>
    <property type="project" value="UniProtKB-KW"/>
</dbReference>
<feature type="transmembrane region" description="Helical" evidence="8">
    <location>
        <begin position="719"/>
        <end position="740"/>
    </location>
</feature>
<organism evidence="11 12">
    <name type="scientific">Streptomyces malaysiensis</name>
    <dbReference type="NCBI Taxonomy" id="92644"/>
    <lineage>
        <taxon>Bacteria</taxon>
        <taxon>Bacillati</taxon>
        <taxon>Actinomycetota</taxon>
        <taxon>Actinomycetes</taxon>
        <taxon>Kitasatosporales</taxon>
        <taxon>Streptomycetaceae</taxon>
        <taxon>Streptomyces</taxon>
        <taxon>Streptomyces violaceusniger group</taxon>
    </lineage>
</organism>
<feature type="domain" description="ABC transmembrane type-1" evidence="10">
    <location>
        <begin position="13"/>
        <end position="293"/>
    </location>
</feature>
<dbReference type="EMBL" id="CP065050">
    <property type="protein sequence ID" value="QPI61795.1"/>
    <property type="molecule type" value="Genomic_DNA"/>
</dbReference>
<dbReference type="InterPro" id="IPR003439">
    <property type="entry name" value="ABC_transporter-like_ATP-bd"/>
</dbReference>
<dbReference type="PANTHER" id="PTHR43394">
    <property type="entry name" value="ATP-DEPENDENT PERMEASE MDL1, MITOCHONDRIAL"/>
    <property type="match status" value="1"/>
</dbReference>
<keyword evidence="3" id="KW-0547">Nucleotide-binding</keyword>
<feature type="transmembrane region" description="Helical" evidence="8">
    <location>
        <begin position="118"/>
        <end position="138"/>
    </location>
</feature>
<evidence type="ECO:0000256" key="2">
    <source>
        <dbReference type="ARBA" id="ARBA00022692"/>
    </source>
</evidence>
<evidence type="ECO:0000256" key="8">
    <source>
        <dbReference type="SAM" id="Phobius"/>
    </source>
</evidence>
<dbReference type="InterPro" id="IPR011527">
    <property type="entry name" value="ABC1_TM_dom"/>
</dbReference>
<dbReference type="Proteomes" id="UP000663421">
    <property type="component" value="Chromosome"/>
</dbReference>
<feature type="transmembrane region" description="Helical" evidence="8">
    <location>
        <begin position="969"/>
        <end position="987"/>
    </location>
</feature>
<keyword evidence="12" id="KW-1185">Reference proteome</keyword>
<evidence type="ECO:0000313" key="11">
    <source>
        <dbReference type="EMBL" id="QPI61795.1"/>
    </source>
</evidence>
<dbReference type="PANTHER" id="PTHR43394:SF1">
    <property type="entry name" value="ATP-BINDING CASSETTE SUB-FAMILY B MEMBER 10, MITOCHONDRIAL"/>
    <property type="match status" value="1"/>
</dbReference>
<dbReference type="CDD" id="cd18543">
    <property type="entry name" value="ABC_6TM_Rv0194_D1_like"/>
    <property type="match status" value="1"/>
</dbReference>
<dbReference type="Pfam" id="PF00005">
    <property type="entry name" value="ABC_tran"/>
    <property type="match status" value="2"/>
</dbReference>
<proteinExistence type="predicted"/>
<feature type="transmembrane region" description="Helical" evidence="8">
    <location>
        <begin position="940"/>
        <end position="963"/>
    </location>
</feature>
<evidence type="ECO:0000256" key="3">
    <source>
        <dbReference type="ARBA" id="ARBA00022741"/>
    </source>
</evidence>
<dbReference type="InterPro" id="IPR036640">
    <property type="entry name" value="ABC1_TM_sf"/>
</dbReference>
<dbReference type="SUPFAM" id="SSF90123">
    <property type="entry name" value="ABC transporter transmembrane region"/>
    <property type="match status" value="2"/>
</dbReference>
<dbReference type="InterPro" id="IPR017871">
    <property type="entry name" value="ABC_transporter-like_CS"/>
</dbReference>
<feature type="transmembrane region" description="Helical" evidence="8">
    <location>
        <begin position="144"/>
        <end position="165"/>
    </location>
</feature>
<dbReference type="SUPFAM" id="SSF52540">
    <property type="entry name" value="P-loop containing nucleoside triphosphate hydrolases"/>
    <property type="match status" value="2"/>
</dbReference>
<evidence type="ECO:0000256" key="1">
    <source>
        <dbReference type="ARBA" id="ARBA00004651"/>
    </source>
</evidence>
<gene>
    <name evidence="11" type="ORF">I1A49_17860</name>
</gene>
<evidence type="ECO:0000256" key="4">
    <source>
        <dbReference type="ARBA" id="ARBA00022840"/>
    </source>
</evidence>
<dbReference type="CDD" id="cd18546">
    <property type="entry name" value="ABC_6TM_Rv0194_D2_like"/>
    <property type="match status" value="1"/>
</dbReference>
<feature type="transmembrane region" description="Helical" evidence="8">
    <location>
        <begin position="752"/>
        <end position="773"/>
    </location>
</feature>
<reference evidence="11 12" key="1">
    <citation type="submission" date="2020-11" db="EMBL/GenBank/DDBJ databases">
        <title>Complete genome sequence unveiled secondary metabolic potentials in Streptomyces solisilvae HNM0141.</title>
        <authorList>
            <person name="Huang X."/>
        </authorList>
    </citation>
    <scope>NUCLEOTIDE SEQUENCE [LARGE SCALE GENOMIC DNA]</scope>
    <source>
        <strain evidence="11 12">HNM0141</strain>
    </source>
</reference>
<sequence>MFGYCWQYRSDVLLALGASLAGMAVMALVPLVPKLIIDDVIVKHDRSLAPWAILLIVAALVVYVLTYVRRFYGGRLALDVQHALRTEMFAAIARFDGRRQDKLSTGQIIGRATSDLQLIQGVLFMVPMMIGNILLFLVSLVVMAVLSPLLTVVALAVAPALWILASRSRIRLFPATWYAQGQAAAVAGVVDGAVTGVRVVKGFGQEAQETDKLRGVGRRLFAARLRTVRLNSRYTPALQAVPALGQVAMLALGGWMATRGQITLGTFVAFSTYLAQLVGPVRMLTMLLTIGQQARAGVERVFELIDTEPVIDERPDARELPEDAPATVEFDRVSFGYDPERPVLSEVSLRIEPGETLAVVGASGSGKSTLSMLLPRFYDVSSGAVRIGGHDVRELTYDSLRGAIGLVPEDSFLFSDTVRANLAYGLPDASEERIRAAARAAQADGFISALPDGYDTEVGEQGLTLSGGQRQRLALARAILTDPRLLVLDDATSAVDARVEHEIHEALRGVMAGRTTLLIAHRPSTLALADRIAVMERGRVVDVGTDKELRARSAVYRRLLTDESESVAARGGDDAEHAVGLAGGFGGEAAATALVEPCPCLDGEPREGGDHAAELRPRGGDDPEHADGCPRPGGVTPKLWVRPDGDGRKDGTAVGTGAVAGGPGLAGALSGMPATPELLAKVAALPPATDTPDIDEERAARPEESYGLRRLLRGFGGPLAVALLLVAVDAIAGLLLPVLIRHGIDQGVQRLSLGAVWAASGLALLVVLVQWAAQIGETQMTGRTGERVLYALRVKIFAQLQRLGLDYYERELTGKIMTRMTTDVDALSTFLQTGLVTAVVSLLTFFGILVALLIIDVELALVVFLTLPPLIIGTVVFRRRSVKAYELARERVSVVNADLQESVAGLRIVQAFRRERSGRERFAERSDAYRQARVRGQRLISVYFPFVQLLSSVASALVLIVGAGRVQDGTLTAGALVAYLLYIDLFFAPVQQLSQVFDGYQQATVSLGRIQELLREPTSTPVTDTPREVRAMRGEIDFDEVRFRYGDGEEALAGISLTIPAGQTVAFVGETGAGKSTLVKLVARFYDPTGGAVRVDGVDLREFDLTEYRGHLGVVPQEPYLFAGTVRDAIAYGRPGASDAEVEAAARAVGAHDMVASLDGGYLHEVSERGRNLSAGQRQLIALARAELVNPDILLLDEATAALDLATEALVNQATDRLTGRRTTLVVAHRLTTAARADRVVVLDHGRVVEDGTHEELVARDGRYAALWRTFMGETAPATV</sequence>
<dbReference type="InterPro" id="IPR039421">
    <property type="entry name" value="Type_1_exporter"/>
</dbReference>
<accession>A0ABX6WK22</accession>
<keyword evidence="2 8" id="KW-0812">Transmembrane</keyword>
<dbReference type="Gene3D" id="1.20.1560.10">
    <property type="entry name" value="ABC transporter type 1, transmembrane domain"/>
    <property type="match status" value="2"/>
</dbReference>
<keyword evidence="5 8" id="KW-1133">Transmembrane helix</keyword>
<feature type="transmembrane region" description="Helical" evidence="8">
    <location>
        <begin position="829"/>
        <end position="853"/>
    </location>
</feature>
<dbReference type="PROSITE" id="PS50929">
    <property type="entry name" value="ABC_TM1F"/>
    <property type="match status" value="2"/>
</dbReference>
<dbReference type="InterPro" id="IPR027417">
    <property type="entry name" value="P-loop_NTPase"/>
</dbReference>